<evidence type="ECO:0000313" key="2">
    <source>
        <dbReference type="Proteomes" id="UP000034591"/>
    </source>
</evidence>
<reference evidence="1 2" key="1">
    <citation type="journal article" date="2015" name="Nature">
        <title>rRNA introns, odd ribosomes, and small enigmatic genomes across a large radiation of phyla.</title>
        <authorList>
            <person name="Brown C.T."/>
            <person name="Hug L.A."/>
            <person name="Thomas B.C."/>
            <person name="Sharon I."/>
            <person name="Castelle C.J."/>
            <person name="Singh A."/>
            <person name="Wilkins M.J."/>
            <person name="Williams K.H."/>
            <person name="Banfield J.F."/>
        </authorList>
    </citation>
    <scope>NUCLEOTIDE SEQUENCE [LARGE SCALE GENOMIC DNA]</scope>
</reference>
<accession>A0A0G0H0P3</accession>
<proteinExistence type="predicted"/>
<dbReference type="Proteomes" id="UP000034591">
    <property type="component" value="Unassembled WGS sequence"/>
</dbReference>
<organism evidence="1 2">
    <name type="scientific">Candidatus Woesebacteria bacterium GW2011_GWA1_37_7</name>
    <dbReference type="NCBI Taxonomy" id="1618545"/>
    <lineage>
        <taxon>Bacteria</taxon>
        <taxon>Candidatus Woeseibacteriota</taxon>
    </lineage>
</organism>
<dbReference type="PROSITE" id="PS51257">
    <property type="entry name" value="PROKAR_LIPOPROTEIN"/>
    <property type="match status" value="1"/>
</dbReference>
<protein>
    <submittedName>
        <fullName evidence="1">Uncharacterized protein</fullName>
    </submittedName>
</protein>
<gene>
    <name evidence="1" type="ORF">US53_C0037G0016</name>
</gene>
<name>A0A0G0H0P3_9BACT</name>
<comment type="caution">
    <text evidence="1">The sequence shown here is derived from an EMBL/GenBank/DDBJ whole genome shotgun (WGS) entry which is preliminary data.</text>
</comment>
<dbReference type="AlphaFoldDB" id="A0A0G0H0P3"/>
<evidence type="ECO:0000313" key="1">
    <source>
        <dbReference type="EMBL" id="KKQ36793.1"/>
    </source>
</evidence>
<sequence>MERNGEFKVWNIATMSCGMVACKVGIDGVCARQHLLEQQSGFLDAELFADFTLRCTKGDCRKFSAEQLRAIADNAWLNRKIEG</sequence>
<dbReference type="EMBL" id="LBTI01000037">
    <property type="protein sequence ID" value="KKQ36793.1"/>
    <property type="molecule type" value="Genomic_DNA"/>
</dbReference>